<gene>
    <name evidence="1" type="ORF">PFTANZ_06056</name>
</gene>
<proteinExistence type="predicted"/>
<dbReference type="InterPro" id="IPR006373">
    <property type="entry name" value="VSA_Rifin"/>
</dbReference>
<evidence type="ECO:0000313" key="2">
    <source>
        <dbReference type="Proteomes" id="UP000030708"/>
    </source>
</evidence>
<reference evidence="1 2" key="1">
    <citation type="submission" date="2013-02" db="EMBL/GenBank/DDBJ databases">
        <title>The Genome Annotation of Plasmodium falciparum Tanzania (2000708).</title>
        <authorList>
            <consortium name="The Broad Institute Genome Sequencing Platform"/>
            <consortium name="The Broad Institute Genome Sequencing Center for Infectious Disease"/>
            <person name="Neafsey D."/>
            <person name="Hoffman S."/>
            <person name="Volkman S."/>
            <person name="Rosenthal P."/>
            <person name="Walker B."/>
            <person name="Young S.K."/>
            <person name="Zeng Q."/>
            <person name="Gargeya S."/>
            <person name="Fitzgerald M."/>
            <person name="Haas B."/>
            <person name="Abouelleil A."/>
            <person name="Allen A.W."/>
            <person name="Alvarado L."/>
            <person name="Arachchi H.M."/>
            <person name="Berlin A.M."/>
            <person name="Chapman S.B."/>
            <person name="Gainer-Dewar J."/>
            <person name="Goldberg J."/>
            <person name="Griggs A."/>
            <person name="Gujja S."/>
            <person name="Hansen M."/>
            <person name="Howarth C."/>
            <person name="Imamovic A."/>
            <person name="Ireland A."/>
            <person name="Larimer J."/>
            <person name="McCowan C."/>
            <person name="Murphy C."/>
            <person name="Pearson M."/>
            <person name="Poon T.W."/>
            <person name="Priest M."/>
            <person name="Roberts A."/>
            <person name="Saif S."/>
            <person name="Shea T."/>
            <person name="Sisk P."/>
            <person name="Sykes S."/>
            <person name="Wortman J."/>
            <person name="Nusbaum C."/>
            <person name="Birren B."/>
        </authorList>
    </citation>
    <scope>NUCLEOTIDE SEQUENCE [LARGE SCALE GENOMIC DNA]</scope>
    <source>
        <strain evidence="2">Tanzania (2000708)</strain>
    </source>
</reference>
<dbReference type="EMBL" id="KI926799">
    <property type="protein sequence ID" value="ETW33227.1"/>
    <property type="molecule type" value="Genomic_DNA"/>
</dbReference>
<evidence type="ECO:0000313" key="1">
    <source>
        <dbReference type="EMBL" id="ETW33227.1"/>
    </source>
</evidence>
<sequence>MPEVGSIGGGLLYALNAWKTTAIAAATAAAEQAGAAAGLKSGNAHGVAIVIKGLRTLGVEDLYPELLQSIGSKIPYNDVTNIANAIITKKTEACSAGTLSRANTAMCETFELRFGLRLADGSPNGPPPASAIPDT</sequence>
<name>A0A024VXQ0_PLAFA</name>
<evidence type="ECO:0008006" key="3">
    <source>
        <dbReference type="Google" id="ProtNLM"/>
    </source>
</evidence>
<reference evidence="1 2" key="2">
    <citation type="submission" date="2013-02" db="EMBL/GenBank/DDBJ databases">
        <title>The Genome Sequence of Plasmodium falciparum Tanzania (2000708).</title>
        <authorList>
            <consortium name="The Broad Institute Genome Sequencing Platform"/>
            <consortium name="The Broad Institute Genome Sequencing Center for Infectious Disease"/>
            <person name="Neafsey D."/>
            <person name="Cheeseman I."/>
            <person name="Volkman S."/>
            <person name="Adams J."/>
            <person name="Walker B."/>
            <person name="Young S.K."/>
            <person name="Zeng Q."/>
            <person name="Gargeya S."/>
            <person name="Fitzgerald M."/>
            <person name="Haas B."/>
            <person name="Abouelleil A."/>
            <person name="Alvarado L."/>
            <person name="Arachchi H.M."/>
            <person name="Berlin A.M."/>
            <person name="Chapman S.B."/>
            <person name="Dewar J."/>
            <person name="Goldberg J."/>
            <person name="Griggs A."/>
            <person name="Gujja S."/>
            <person name="Hansen M."/>
            <person name="Howarth C."/>
            <person name="Imamovic A."/>
            <person name="Larimer J."/>
            <person name="McCowan C."/>
            <person name="Murphy C."/>
            <person name="Neiman D."/>
            <person name="Pearson M."/>
            <person name="Priest M."/>
            <person name="Roberts A."/>
            <person name="Saif S."/>
            <person name="Shea T."/>
            <person name="Sisk P."/>
            <person name="Sykes S."/>
            <person name="Wortman J."/>
            <person name="Nusbaum C."/>
            <person name="Birren B."/>
        </authorList>
    </citation>
    <scope>NUCLEOTIDE SEQUENCE [LARGE SCALE GENOMIC DNA]</scope>
    <source>
        <strain evidence="2">Tanzania (2000708)</strain>
    </source>
</reference>
<organism evidence="1 2">
    <name type="scientific">Plasmodium falciparum Tanzania</name>
    <name type="common">2000708</name>
    <dbReference type="NCBI Taxonomy" id="1036725"/>
    <lineage>
        <taxon>Eukaryota</taxon>
        <taxon>Sar</taxon>
        <taxon>Alveolata</taxon>
        <taxon>Apicomplexa</taxon>
        <taxon>Aconoidasida</taxon>
        <taxon>Haemosporida</taxon>
        <taxon>Plasmodiidae</taxon>
        <taxon>Plasmodium</taxon>
        <taxon>Plasmodium (Laverania)</taxon>
    </lineage>
</organism>
<feature type="non-terminal residue" evidence="1">
    <location>
        <position position="135"/>
    </location>
</feature>
<dbReference type="Pfam" id="PF02009">
    <property type="entry name" value="RIFIN"/>
    <property type="match status" value="1"/>
</dbReference>
<accession>A0A024VXQ0</accession>
<dbReference type="AlphaFoldDB" id="A0A024VXQ0"/>
<dbReference type="Proteomes" id="UP000030708">
    <property type="component" value="Unassembled WGS sequence"/>
</dbReference>
<protein>
    <recommendedName>
        <fullName evidence="3">Surface antigen</fullName>
    </recommendedName>
</protein>